<keyword evidence="5" id="KW-1015">Disulfide bond</keyword>
<dbReference type="Gene3D" id="1.20.120.310">
    <property type="entry name" value="ERV/ALR sulfhydryl oxidase domain"/>
    <property type="match status" value="1"/>
</dbReference>
<evidence type="ECO:0000256" key="7">
    <source>
        <dbReference type="SAM" id="MobiDB-lite"/>
    </source>
</evidence>
<evidence type="ECO:0000256" key="2">
    <source>
        <dbReference type="ARBA" id="ARBA00022630"/>
    </source>
</evidence>
<evidence type="ECO:0000313" key="9">
    <source>
        <dbReference type="EMBL" id="CAB9507956.1"/>
    </source>
</evidence>
<dbReference type="FunFam" id="1.20.120.310:FF:000002">
    <property type="entry name" value="Sulfhydryl oxidase"/>
    <property type="match status" value="1"/>
</dbReference>
<comment type="caution">
    <text evidence="9">The sequence shown here is derived from an EMBL/GenBank/DDBJ whole genome shotgun (WGS) entry which is preliminary data.</text>
</comment>
<keyword evidence="3 6" id="KW-0274">FAD</keyword>
<dbReference type="PANTHER" id="PTHR12645:SF0">
    <property type="entry name" value="FAD-LINKED SULFHYDRYL OXIDASE ALR"/>
    <property type="match status" value="1"/>
</dbReference>
<feature type="region of interest" description="Disordered" evidence="7">
    <location>
        <begin position="44"/>
        <end position="68"/>
    </location>
</feature>
<dbReference type="SUPFAM" id="SSF69000">
    <property type="entry name" value="FAD-dependent thiol oxidase"/>
    <property type="match status" value="1"/>
</dbReference>
<dbReference type="EC" id="1.8.3.2" evidence="6"/>
<evidence type="ECO:0000256" key="5">
    <source>
        <dbReference type="ARBA" id="ARBA00023157"/>
    </source>
</evidence>
<dbReference type="OrthoDB" id="17199at2759"/>
<dbReference type="AlphaFoldDB" id="A0A9N8HB84"/>
<gene>
    <name evidence="9" type="ORF">SEMRO_326_G118200.1</name>
</gene>
<evidence type="ECO:0000256" key="4">
    <source>
        <dbReference type="ARBA" id="ARBA00023002"/>
    </source>
</evidence>
<comment type="cofactor">
    <cofactor evidence="1 6">
        <name>FAD</name>
        <dbReference type="ChEBI" id="CHEBI:57692"/>
    </cofactor>
</comment>
<evidence type="ECO:0000256" key="1">
    <source>
        <dbReference type="ARBA" id="ARBA00001974"/>
    </source>
</evidence>
<sequence length="176" mass="19917">MPIDDFERIKKSLPSKGFSNAKNILDDCDRPACEDTASALSAALKHASKQKSPKSNSTSTISNCPPTKNALGTNSWSLLHSMAAWYPERPTPSEQTMMQQFFTSLARFYPCTWCAQDFQQSIQEKPIQTASREDLCIWLCEQHNIVNKKLGKPIFKCDIKGLDERWRKSSDPKCQP</sequence>
<dbReference type="PROSITE" id="PS51324">
    <property type="entry name" value="ERV_ALR"/>
    <property type="match status" value="1"/>
</dbReference>
<dbReference type="InterPro" id="IPR039799">
    <property type="entry name" value="ALR/ERV"/>
</dbReference>
<dbReference type="InterPro" id="IPR036774">
    <property type="entry name" value="ERV/ALR_sulphydryl_oxid_sf"/>
</dbReference>
<name>A0A9N8HB84_9STRA</name>
<organism evidence="9 10">
    <name type="scientific">Seminavis robusta</name>
    <dbReference type="NCBI Taxonomy" id="568900"/>
    <lineage>
        <taxon>Eukaryota</taxon>
        <taxon>Sar</taxon>
        <taxon>Stramenopiles</taxon>
        <taxon>Ochrophyta</taxon>
        <taxon>Bacillariophyta</taxon>
        <taxon>Bacillariophyceae</taxon>
        <taxon>Bacillariophycidae</taxon>
        <taxon>Naviculales</taxon>
        <taxon>Naviculaceae</taxon>
        <taxon>Seminavis</taxon>
    </lineage>
</organism>
<dbReference type="GO" id="GO:0016971">
    <property type="term" value="F:flavin-dependent sulfhydryl oxidase activity"/>
    <property type="evidence" value="ECO:0007669"/>
    <property type="project" value="InterPro"/>
</dbReference>
<feature type="compositionally biased region" description="Polar residues" evidence="7">
    <location>
        <begin position="53"/>
        <end position="68"/>
    </location>
</feature>
<dbReference type="EMBL" id="CAICTM010000325">
    <property type="protein sequence ID" value="CAB9507956.1"/>
    <property type="molecule type" value="Genomic_DNA"/>
</dbReference>
<keyword evidence="4 6" id="KW-0560">Oxidoreductase</keyword>
<proteinExistence type="predicted"/>
<evidence type="ECO:0000259" key="8">
    <source>
        <dbReference type="PROSITE" id="PS51324"/>
    </source>
</evidence>
<dbReference type="PANTHER" id="PTHR12645">
    <property type="entry name" value="ALR/ERV"/>
    <property type="match status" value="1"/>
</dbReference>
<keyword evidence="10" id="KW-1185">Reference proteome</keyword>
<evidence type="ECO:0000256" key="6">
    <source>
        <dbReference type="RuleBase" id="RU371123"/>
    </source>
</evidence>
<dbReference type="GO" id="GO:0005739">
    <property type="term" value="C:mitochondrion"/>
    <property type="evidence" value="ECO:0007669"/>
    <property type="project" value="TreeGrafter"/>
</dbReference>
<evidence type="ECO:0000313" key="10">
    <source>
        <dbReference type="Proteomes" id="UP001153069"/>
    </source>
</evidence>
<dbReference type="Pfam" id="PF04777">
    <property type="entry name" value="Evr1_Alr"/>
    <property type="match status" value="1"/>
</dbReference>
<comment type="catalytic activity">
    <reaction evidence="6">
        <text>2 R'C(R)SH + O2 = R'C(R)S-S(R)CR' + H2O2</text>
        <dbReference type="Rhea" id="RHEA:17357"/>
        <dbReference type="ChEBI" id="CHEBI:15379"/>
        <dbReference type="ChEBI" id="CHEBI:16240"/>
        <dbReference type="ChEBI" id="CHEBI:16520"/>
        <dbReference type="ChEBI" id="CHEBI:17412"/>
        <dbReference type="EC" id="1.8.3.2"/>
    </reaction>
</comment>
<keyword evidence="2 6" id="KW-0285">Flavoprotein</keyword>
<dbReference type="InterPro" id="IPR017905">
    <property type="entry name" value="ERV/ALR_sulphydryl_oxidase"/>
</dbReference>
<accession>A0A9N8HB84</accession>
<reference evidence="9" key="1">
    <citation type="submission" date="2020-06" db="EMBL/GenBank/DDBJ databases">
        <authorList>
            <consortium name="Plant Systems Biology data submission"/>
        </authorList>
    </citation>
    <scope>NUCLEOTIDE SEQUENCE</scope>
    <source>
        <strain evidence="9">D6</strain>
    </source>
</reference>
<feature type="domain" description="ERV/ALR sulfhydryl oxidase" evidence="8">
    <location>
        <begin position="64"/>
        <end position="166"/>
    </location>
</feature>
<dbReference type="GO" id="GO:0050660">
    <property type="term" value="F:flavin adenine dinucleotide binding"/>
    <property type="evidence" value="ECO:0007669"/>
    <property type="project" value="TreeGrafter"/>
</dbReference>
<evidence type="ECO:0000256" key="3">
    <source>
        <dbReference type="ARBA" id="ARBA00022827"/>
    </source>
</evidence>
<protein>
    <recommendedName>
        <fullName evidence="6">Sulfhydryl oxidase</fullName>
        <ecNumber evidence="6">1.8.3.2</ecNumber>
    </recommendedName>
</protein>
<dbReference type="Proteomes" id="UP001153069">
    <property type="component" value="Unassembled WGS sequence"/>
</dbReference>